<evidence type="ECO:0000313" key="2">
    <source>
        <dbReference type="EMBL" id="VAW37290.1"/>
    </source>
</evidence>
<proteinExistence type="predicted"/>
<protein>
    <recommendedName>
        <fullName evidence="1">PilZ domain-containing protein</fullName>
    </recommendedName>
</protein>
<name>A0A3B0V949_9ZZZZ</name>
<organism evidence="2">
    <name type="scientific">hydrothermal vent metagenome</name>
    <dbReference type="NCBI Taxonomy" id="652676"/>
    <lineage>
        <taxon>unclassified sequences</taxon>
        <taxon>metagenomes</taxon>
        <taxon>ecological metagenomes</taxon>
    </lineage>
</organism>
<dbReference type="EMBL" id="UOEX01000207">
    <property type="protein sequence ID" value="VAW37290.1"/>
    <property type="molecule type" value="Genomic_DNA"/>
</dbReference>
<gene>
    <name evidence="2" type="ORF">MNBD_DELTA03-1685</name>
</gene>
<dbReference type="Pfam" id="PF07238">
    <property type="entry name" value="PilZ"/>
    <property type="match status" value="1"/>
</dbReference>
<dbReference type="AlphaFoldDB" id="A0A3B0V949"/>
<dbReference type="GO" id="GO:0035438">
    <property type="term" value="F:cyclic-di-GMP binding"/>
    <property type="evidence" value="ECO:0007669"/>
    <property type="project" value="InterPro"/>
</dbReference>
<reference evidence="2" key="1">
    <citation type="submission" date="2018-06" db="EMBL/GenBank/DDBJ databases">
        <authorList>
            <person name="Zhirakovskaya E."/>
        </authorList>
    </citation>
    <scope>NUCLEOTIDE SEQUENCE</scope>
</reference>
<evidence type="ECO:0000259" key="1">
    <source>
        <dbReference type="Pfam" id="PF07238"/>
    </source>
</evidence>
<feature type="domain" description="PilZ" evidence="1">
    <location>
        <begin position="8"/>
        <end position="96"/>
    </location>
</feature>
<dbReference type="InterPro" id="IPR009875">
    <property type="entry name" value="PilZ_domain"/>
</dbReference>
<sequence>MIRFNKQRSQPRREISAQEQGPLLKILVEDPRGAYHREINVLDINDSGMGVISLQPLKVGQEIAFDTEQDDWDLPNKGVVMWVFRASYGFRVGIKFL</sequence>
<accession>A0A3B0V949</accession>